<keyword evidence="6" id="KW-0472">Membrane</keyword>
<dbReference type="InterPro" id="IPR050375">
    <property type="entry name" value="MFS_TsgA-like"/>
</dbReference>
<dbReference type="AlphaFoldDB" id="A0A5A5TZ40"/>
<keyword evidence="4" id="KW-0812">Transmembrane</keyword>
<gene>
    <name evidence="7" type="primary">fucP</name>
    <name evidence="7" type="ORF">LCIT_13230</name>
</gene>
<name>A0A5A5TZ40_LEUCI</name>
<evidence type="ECO:0000313" key="8">
    <source>
        <dbReference type="Proteomes" id="UP000323274"/>
    </source>
</evidence>
<dbReference type="GO" id="GO:0005886">
    <property type="term" value="C:plasma membrane"/>
    <property type="evidence" value="ECO:0007669"/>
    <property type="project" value="UniProtKB-SubCell"/>
</dbReference>
<dbReference type="Pfam" id="PF07690">
    <property type="entry name" value="MFS_1"/>
    <property type="match status" value="1"/>
</dbReference>
<dbReference type="InterPro" id="IPR005275">
    <property type="entry name" value="Lfuc_symporter_FucP"/>
</dbReference>
<accession>A0A5A5TZ40</accession>
<dbReference type="CDD" id="cd17394">
    <property type="entry name" value="MFS_FucP_like"/>
    <property type="match status" value="1"/>
</dbReference>
<dbReference type="Proteomes" id="UP000323274">
    <property type="component" value="Unassembled WGS sequence"/>
</dbReference>
<reference evidence="7 8" key="1">
    <citation type="submission" date="2019-04" db="EMBL/GenBank/DDBJ databases">
        <title>A pseudo-fructophilic Leuconostoc citreum strain F192-5 isolated from peel of satsuma mandarin: the first report for isolation and characterization of strain-dependent fructophilic-like characteristics.</title>
        <authorList>
            <person name="Maeno S."/>
            <person name="Tanizawa Y."/>
            <person name="Kajikawa A."/>
            <person name="Kanesaki Y."/>
            <person name="Kubota E."/>
            <person name="Arita M."/>
            <person name="Leon D."/>
            <person name="Endo A."/>
        </authorList>
    </citation>
    <scope>NUCLEOTIDE SEQUENCE [LARGE SCALE GENOMIC DNA]</scope>
    <source>
        <strain evidence="7 8">F192-5</strain>
    </source>
</reference>
<sequence length="443" mass="48554">MINTVSKSAKHHHDFGQLADGYLKKTPIFQFVVVSLMFPLWGTAASLNDILITQFKTVFELNDAATAFVQSAFYGGYFLVAIPASFVIRKASYKVTIMTGLVAYILGAGLFFPASRVATYSMFLVAIFAIAIGLSFLETASDTYSSMMGPKKYANLRLNISQILNPIGSITGILLGKYLIFGSVGNLSEKMSGMQGAERIAYGEKMLQLTLQPYKYILFVLIAMLIVLAFTKMPSAKPIVDETKHAKVRFSESIAYLFHNYRFKKGILAQFIYVGMQTAVWSFTIRLALVMNHSISDAQASNFMIYSYIVFFLGKVVATWLFTQIKPTQVLTAYSILGTLSLLLATFAPGMIAVYAAVGASFFFGPQWPTIYAHTLDNVADKRHTETAGAILVMAIVGGAVVPAIQGLVSDAVGSMQLSFIVPTVAFALVSYYFATEIKHDIE</sequence>
<dbReference type="SUPFAM" id="SSF103473">
    <property type="entry name" value="MFS general substrate transporter"/>
    <property type="match status" value="1"/>
</dbReference>
<dbReference type="PANTHER" id="PTHR43702">
    <property type="entry name" value="L-FUCOSE-PROTON SYMPORTER"/>
    <property type="match status" value="1"/>
</dbReference>
<dbReference type="EMBL" id="BJJW01000008">
    <property type="protein sequence ID" value="GDZ84081.1"/>
    <property type="molecule type" value="Genomic_DNA"/>
</dbReference>
<dbReference type="InterPro" id="IPR011701">
    <property type="entry name" value="MFS"/>
</dbReference>
<evidence type="ECO:0000256" key="5">
    <source>
        <dbReference type="ARBA" id="ARBA00022989"/>
    </source>
</evidence>
<keyword evidence="2" id="KW-0813">Transport</keyword>
<evidence type="ECO:0000256" key="2">
    <source>
        <dbReference type="ARBA" id="ARBA00022448"/>
    </source>
</evidence>
<keyword evidence="3" id="KW-1003">Cell membrane</keyword>
<dbReference type="PROSITE" id="PS50850">
    <property type="entry name" value="MFS"/>
    <property type="match status" value="1"/>
</dbReference>
<evidence type="ECO:0000256" key="4">
    <source>
        <dbReference type="ARBA" id="ARBA00022692"/>
    </source>
</evidence>
<evidence type="ECO:0000256" key="3">
    <source>
        <dbReference type="ARBA" id="ARBA00022475"/>
    </source>
</evidence>
<dbReference type="OMA" id="TWGFAYG"/>
<dbReference type="PANTHER" id="PTHR43702:SF11">
    <property type="entry name" value="L-FUCOSE-PROTON SYMPORTER"/>
    <property type="match status" value="1"/>
</dbReference>
<dbReference type="Gene3D" id="1.20.1250.20">
    <property type="entry name" value="MFS general substrate transporter like domains"/>
    <property type="match status" value="2"/>
</dbReference>
<dbReference type="InterPro" id="IPR020846">
    <property type="entry name" value="MFS_dom"/>
</dbReference>
<evidence type="ECO:0000313" key="7">
    <source>
        <dbReference type="EMBL" id="GDZ84081.1"/>
    </source>
</evidence>
<evidence type="ECO:0000256" key="1">
    <source>
        <dbReference type="ARBA" id="ARBA00004429"/>
    </source>
</evidence>
<protein>
    <submittedName>
        <fullName evidence="7">MFS transporter</fullName>
    </submittedName>
</protein>
<keyword evidence="5" id="KW-1133">Transmembrane helix</keyword>
<proteinExistence type="predicted"/>
<dbReference type="GO" id="GO:0015535">
    <property type="term" value="F:fucose:proton symporter activity"/>
    <property type="evidence" value="ECO:0007669"/>
    <property type="project" value="InterPro"/>
</dbReference>
<organism evidence="7 8">
    <name type="scientific">Leuconostoc citreum</name>
    <dbReference type="NCBI Taxonomy" id="33964"/>
    <lineage>
        <taxon>Bacteria</taxon>
        <taxon>Bacillati</taxon>
        <taxon>Bacillota</taxon>
        <taxon>Bacilli</taxon>
        <taxon>Lactobacillales</taxon>
        <taxon>Lactobacillaceae</taxon>
        <taxon>Leuconostoc</taxon>
    </lineage>
</organism>
<dbReference type="InterPro" id="IPR036259">
    <property type="entry name" value="MFS_trans_sf"/>
</dbReference>
<evidence type="ECO:0000256" key="6">
    <source>
        <dbReference type="ARBA" id="ARBA00023136"/>
    </source>
</evidence>
<dbReference type="RefSeq" id="WP_004899125.1">
    <property type="nucleotide sequence ID" value="NZ_BJJW01000008.1"/>
</dbReference>
<dbReference type="NCBIfam" id="TIGR00885">
    <property type="entry name" value="fucP"/>
    <property type="match status" value="1"/>
</dbReference>
<comment type="caution">
    <text evidence="7">The sequence shown here is derived from an EMBL/GenBank/DDBJ whole genome shotgun (WGS) entry which is preliminary data.</text>
</comment>
<comment type="subcellular location">
    <subcellularLocation>
        <location evidence="1">Cell inner membrane</location>
        <topology evidence="1">Multi-pass membrane protein</topology>
    </subcellularLocation>
</comment>